<accession>A0A6J5RXE3</accession>
<organism evidence="1">
    <name type="scientific">uncultured Caudovirales phage</name>
    <dbReference type="NCBI Taxonomy" id="2100421"/>
    <lineage>
        <taxon>Viruses</taxon>
        <taxon>Duplodnaviria</taxon>
        <taxon>Heunggongvirae</taxon>
        <taxon>Uroviricota</taxon>
        <taxon>Caudoviricetes</taxon>
        <taxon>Peduoviridae</taxon>
        <taxon>Maltschvirus</taxon>
        <taxon>Maltschvirus maltsch</taxon>
    </lineage>
</organism>
<dbReference type="EMBL" id="LR797252">
    <property type="protein sequence ID" value="CAB4196915.1"/>
    <property type="molecule type" value="Genomic_DNA"/>
</dbReference>
<evidence type="ECO:0000313" key="1">
    <source>
        <dbReference type="EMBL" id="CAB4196915.1"/>
    </source>
</evidence>
<reference evidence="1" key="1">
    <citation type="submission" date="2020-05" db="EMBL/GenBank/DDBJ databases">
        <authorList>
            <person name="Chiriac C."/>
            <person name="Salcher M."/>
            <person name="Ghai R."/>
            <person name="Kavagutti S V."/>
        </authorList>
    </citation>
    <scope>NUCLEOTIDE SEQUENCE</scope>
</reference>
<name>A0A6J5RXE3_9CAUD</name>
<proteinExistence type="predicted"/>
<sequence length="262" mass="31931">MVPKKRTYNNSEILTGQCIACNAIKPIEDFPISQSCKDKLYYRNRCKICFLNFRKEYRKKNSHQDKNYKNKNKDKILEYNKNYYKKNKDKCDLSNMKNYLKYKKCGKTKQYSTKYISLNKIKINEKARNLYRIKRKTDINFKLASNISRSIRYQLKLNSSSKMNESCKKYLQYSIQELKEHLEKQFEPWMNWNNHGCYMVKSWVDNDQSTWKWQIDHIIPQSTFKYTSMEDEDFKKCWSLDNLRPYSAKQNVIDGYRRYFTI</sequence>
<gene>
    <name evidence="1" type="ORF">UFOVP1290_435</name>
</gene>
<protein>
    <submittedName>
        <fullName evidence="1">Uncharacterized protein</fullName>
    </submittedName>
</protein>